<dbReference type="EMBL" id="AQFT01000066">
    <property type="protein sequence ID" value="EMZ27995.1"/>
    <property type="molecule type" value="Genomic_DNA"/>
</dbReference>
<organism evidence="1 2">
    <name type="scientific">Eubacterium plexicaudatum ASF492</name>
    <dbReference type="NCBI Taxonomy" id="1235802"/>
    <lineage>
        <taxon>Bacteria</taxon>
        <taxon>Bacillati</taxon>
        <taxon>Bacillota</taxon>
        <taxon>Clostridia</taxon>
        <taxon>Eubacteriales</taxon>
        <taxon>Eubacteriaceae</taxon>
        <taxon>Eubacterium</taxon>
    </lineage>
</organism>
<accession>N2API3</accession>
<comment type="caution">
    <text evidence="1">The sequence shown here is derived from an EMBL/GenBank/DDBJ whole genome shotgun (WGS) entry which is preliminary data.</text>
</comment>
<gene>
    <name evidence="1" type="ORF">C823_02136</name>
</gene>
<keyword evidence="2" id="KW-1185">Reference proteome</keyword>
<dbReference type="STRING" id="1235802.C823_02136"/>
<evidence type="ECO:0000313" key="2">
    <source>
        <dbReference type="Proteomes" id="UP000012589"/>
    </source>
</evidence>
<name>N2API3_9FIRM</name>
<protein>
    <submittedName>
        <fullName evidence="1">Uncharacterized protein</fullName>
    </submittedName>
</protein>
<evidence type="ECO:0000313" key="1">
    <source>
        <dbReference type="EMBL" id="EMZ27995.1"/>
    </source>
</evidence>
<dbReference type="Proteomes" id="UP000012589">
    <property type="component" value="Unassembled WGS sequence"/>
</dbReference>
<sequence>MNPDDFSANINGVVRIKKEVRGFECVAGQKPLGSSRTMALLQPEFIEDSHIPVQEDMDFVYWNNLIQATEGKARLYVMTDQIMIHIRVVEAVLASAEINEVIKTNI</sequence>
<proteinExistence type="predicted"/>
<dbReference type="PATRIC" id="fig|1235802.3.peg.2270"/>
<dbReference type="AlphaFoldDB" id="N2API3"/>
<dbReference type="HOGENOM" id="CLU_2219146_0_0_9"/>
<reference evidence="1 2" key="1">
    <citation type="journal article" date="2014" name="Genome Announc.">
        <title>Draft genome sequences of the altered schaedler flora, a defined bacterial community from gnotobiotic mice.</title>
        <authorList>
            <person name="Wannemuehler M.J."/>
            <person name="Overstreet A.M."/>
            <person name="Ward D.V."/>
            <person name="Phillips G.J."/>
        </authorList>
    </citation>
    <scope>NUCLEOTIDE SEQUENCE [LARGE SCALE GENOMIC DNA]</scope>
    <source>
        <strain evidence="1 2">ASF492</strain>
    </source>
</reference>